<keyword evidence="1" id="KW-1133">Transmembrane helix</keyword>
<reference evidence="3" key="2">
    <citation type="submission" date="2016-01" db="EMBL/GenBank/DDBJ databases">
        <title>Draft Genome Sequence of Paenibacillus amylolyticus Heshi-A3 that Was Isolated from Fermented Rice Bran with Aging Salted Mackerel, Which Was Named Heshiko as Traditional Fermented Seafood in Japan.</title>
        <authorList>
            <person name="Akuzawa S."/>
            <person name="Nakagawa J."/>
            <person name="Kanekatsu T."/>
            <person name="Kubota E."/>
            <person name="Ohtake R."/>
            <person name="Suzuki T."/>
            <person name="Kanesaki Y."/>
        </authorList>
    </citation>
    <scope>NUCLEOTIDE SEQUENCE [LARGE SCALE GENOMIC DNA]</scope>
    <source>
        <strain evidence="3">Heshi-A3</strain>
    </source>
</reference>
<name>A0A117I0V6_PAEAM</name>
<dbReference type="Proteomes" id="UP000069697">
    <property type="component" value="Unassembled WGS sequence"/>
</dbReference>
<dbReference type="AlphaFoldDB" id="A0A117I0V6"/>
<dbReference type="EMBL" id="BCNV01000001">
    <property type="protein sequence ID" value="GAS81195.1"/>
    <property type="molecule type" value="Genomic_DNA"/>
</dbReference>
<sequence>MKHLQVIFSLLFIMLGIVIITISKMIEEVIPKLGYAAFQSAAAGSYTPSDYQVNLELNYWIGAICILGGVICLLARMNWVQNSIREMNIRNRAFDETQNYDDTREQK</sequence>
<keyword evidence="1" id="KW-0812">Transmembrane</keyword>
<comment type="caution">
    <text evidence="2">The sequence shown here is derived from an EMBL/GenBank/DDBJ whole genome shotgun (WGS) entry which is preliminary data.</text>
</comment>
<accession>A0A117I0V6</accession>
<protein>
    <submittedName>
        <fullName evidence="2">Uncharacterized protein</fullName>
    </submittedName>
</protein>
<gene>
    <name evidence="2" type="ORF">PAHA3_1269</name>
</gene>
<feature type="transmembrane region" description="Helical" evidence="1">
    <location>
        <begin position="57"/>
        <end position="75"/>
    </location>
</feature>
<dbReference type="RefSeq" id="WP_062833935.1">
    <property type="nucleotide sequence ID" value="NZ_BCNV01000001.1"/>
</dbReference>
<evidence type="ECO:0000313" key="3">
    <source>
        <dbReference type="Proteomes" id="UP000069697"/>
    </source>
</evidence>
<organism evidence="2 3">
    <name type="scientific">Paenibacillus amylolyticus</name>
    <dbReference type="NCBI Taxonomy" id="1451"/>
    <lineage>
        <taxon>Bacteria</taxon>
        <taxon>Bacillati</taxon>
        <taxon>Bacillota</taxon>
        <taxon>Bacilli</taxon>
        <taxon>Bacillales</taxon>
        <taxon>Paenibacillaceae</taxon>
        <taxon>Paenibacillus</taxon>
    </lineage>
</organism>
<keyword evidence="1" id="KW-0472">Membrane</keyword>
<proteinExistence type="predicted"/>
<reference evidence="2 3" key="1">
    <citation type="journal article" date="2016" name="Genome Announc.">
        <title>Draft Genome Sequence of Paenibacillus amylolyticus Heshi-A3, Isolated from Fermented Rice Bran in a Japanese Fermented Seafood Dish.</title>
        <authorList>
            <person name="Akuzawa S."/>
            <person name="Nagaoka J."/>
            <person name="Kanekatsu M."/>
            <person name="Kubota E."/>
            <person name="Ohtake R."/>
            <person name="Suzuki T."/>
            <person name="Kanesaki Y."/>
        </authorList>
    </citation>
    <scope>NUCLEOTIDE SEQUENCE [LARGE SCALE GENOMIC DNA]</scope>
    <source>
        <strain evidence="2 3">Heshi-A3</strain>
    </source>
</reference>
<evidence type="ECO:0000256" key="1">
    <source>
        <dbReference type="SAM" id="Phobius"/>
    </source>
</evidence>
<feature type="transmembrane region" description="Helical" evidence="1">
    <location>
        <begin position="7"/>
        <end position="26"/>
    </location>
</feature>
<evidence type="ECO:0000313" key="2">
    <source>
        <dbReference type="EMBL" id="GAS81195.1"/>
    </source>
</evidence>